<dbReference type="InterPro" id="IPR003697">
    <property type="entry name" value="Maf-like"/>
</dbReference>
<comment type="caution">
    <text evidence="3">Lacks conserved residue(s) required for the propagation of feature annotation.</text>
</comment>
<dbReference type="PIRSF" id="PIRSF006305">
    <property type="entry name" value="Maf"/>
    <property type="match status" value="1"/>
</dbReference>
<accession>A0ABV1BSS2</accession>
<dbReference type="Proteomes" id="UP001442364">
    <property type="component" value="Unassembled WGS sequence"/>
</dbReference>
<feature type="site" description="Important for substrate specificity" evidence="3">
    <location>
        <position position="160"/>
    </location>
</feature>
<evidence type="ECO:0000256" key="3">
    <source>
        <dbReference type="HAMAP-Rule" id="MF_00528"/>
    </source>
</evidence>
<dbReference type="InterPro" id="IPR029001">
    <property type="entry name" value="ITPase-like_fam"/>
</dbReference>
<reference evidence="4 5" key="1">
    <citation type="submission" date="2024-03" db="EMBL/GenBank/DDBJ databases">
        <title>Human intestinal bacterial collection.</title>
        <authorList>
            <person name="Pauvert C."/>
            <person name="Hitch T.C.A."/>
            <person name="Clavel T."/>
        </authorList>
    </citation>
    <scope>NUCLEOTIDE SEQUENCE [LARGE SCALE GENOMIC DNA]</scope>
    <source>
        <strain evidence="4 5">CLA-AA-H255</strain>
    </source>
</reference>
<proteinExistence type="inferred from homology"/>
<feature type="site" description="Important for substrate specificity" evidence="3">
    <location>
        <position position="77"/>
    </location>
</feature>
<dbReference type="NCBIfam" id="TIGR00172">
    <property type="entry name" value="maf"/>
    <property type="match status" value="1"/>
</dbReference>
<comment type="catalytic activity">
    <reaction evidence="3">
        <text>dTTP + H2O = dTMP + diphosphate + H(+)</text>
        <dbReference type="Rhea" id="RHEA:28534"/>
        <dbReference type="ChEBI" id="CHEBI:15377"/>
        <dbReference type="ChEBI" id="CHEBI:15378"/>
        <dbReference type="ChEBI" id="CHEBI:33019"/>
        <dbReference type="ChEBI" id="CHEBI:37568"/>
        <dbReference type="ChEBI" id="CHEBI:63528"/>
        <dbReference type="EC" id="3.6.1.9"/>
    </reaction>
</comment>
<comment type="function">
    <text evidence="3">Nucleoside triphosphate pyrophosphatase that hydrolyzes dTTP and UTP. May have a dual role in cell division arrest and in preventing the incorporation of modified nucleotides into cellular nucleic acids.</text>
</comment>
<keyword evidence="3" id="KW-0963">Cytoplasm</keyword>
<dbReference type="SUPFAM" id="SSF52972">
    <property type="entry name" value="ITPase-like"/>
    <property type="match status" value="1"/>
</dbReference>
<feature type="site" description="Important for substrate specificity" evidence="3">
    <location>
        <position position="12"/>
    </location>
</feature>
<dbReference type="GO" id="GO:0016787">
    <property type="term" value="F:hydrolase activity"/>
    <property type="evidence" value="ECO:0007669"/>
    <property type="project" value="UniProtKB-KW"/>
</dbReference>
<dbReference type="RefSeq" id="WP_055174250.1">
    <property type="nucleotide sequence ID" value="NZ_DAWDAH010000007.1"/>
</dbReference>
<keyword evidence="2 3" id="KW-0378">Hydrolase</keyword>
<dbReference type="PANTHER" id="PTHR43213:SF5">
    <property type="entry name" value="BIFUNCTIONAL DTTP_UTP PYROPHOSPHATASE_METHYLTRANSFERASE PROTEIN-RELATED"/>
    <property type="match status" value="1"/>
</dbReference>
<dbReference type="HAMAP" id="MF_00528">
    <property type="entry name" value="Maf"/>
    <property type="match status" value="1"/>
</dbReference>
<evidence type="ECO:0000313" key="4">
    <source>
        <dbReference type="EMBL" id="MEQ2378808.1"/>
    </source>
</evidence>
<evidence type="ECO:0000313" key="5">
    <source>
        <dbReference type="Proteomes" id="UP001442364"/>
    </source>
</evidence>
<evidence type="ECO:0000256" key="1">
    <source>
        <dbReference type="ARBA" id="ARBA00001968"/>
    </source>
</evidence>
<dbReference type="PANTHER" id="PTHR43213">
    <property type="entry name" value="BIFUNCTIONAL DTTP/UTP PYROPHOSPHATASE/METHYLTRANSFERASE PROTEIN-RELATED"/>
    <property type="match status" value="1"/>
</dbReference>
<keyword evidence="5" id="KW-1185">Reference proteome</keyword>
<comment type="subcellular location">
    <subcellularLocation>
        <location evidence="3">Cytoplasm</location>
    </subcellularLocation>
</comment>
<keyword evidence="3" id="KW-0546">Nucleotide metabolism</keyword>
<sequence>MSKIILASGSPRRKELLEQIGIEFDIITSDVDETTLITQPDEYVKYLSRIKAQAVWDMVKDDDDYRNEDVVVIGADTIVSHKGHILTKPKDTGNAFDILKELAGDCHQVYTGVTLIKNNNVVSNFAEKTDVYCNDISDNEIREYISTGEPMDKAGAYGIQGRFAAFIGKIDGDYNNVVGLPVARVYQELKLWLN</sequence>
<dbReference type="Gene3D" id="3.90.950.10">
    <property type="match status" value="1"/>
</dbReference>
<name>A0ABV1BSS2_9FIRM</name>
<dbReference type="CDD" id="cd00555">
    <property type="entry name" value="Maf"/>
    <property type="match status" value="1"/>
</dbReference>
<dbReference type="EMBL" id="JBBMER010000002">
    <property type="protein sequence ID" value="MEQ2378808.1"/>
    <property type="molecule type" value="Genomic_DNA"/>
</dbReference>
<gene>
    <name evidence="4" type="ORF">WMO14_02775</name>
</gene>
<dbReference type="EC" id="3.6.1.9" evidence="3"/>
<evidence type="ECO:0000256" key="2">
    <source>
        <dbReference type="ARBA" id="ARBA00022801"/>
    </source>
</evidence>
<comment type="catalytic activity">
    <reaction evidence="3">
        <text>UTP + H2O = UMP + diphosphate + H(+)</text>
        <dbReference type="Rhea" id="RHEA:29395"/>
        <dbReference type="ChEBI" id="CHEBI:15377"/>
        <dbReference type="ChEBI" id="CHEBI:15378"/>
        <dbReference type="ChEBI" id="CHEBI:33019"/>
        <dbReference type="ChEBI" id="CHEBI:46398"/>
        <dbReference type="ChEBI" id="CHEBI:57865"/>
        <dbReference type="EC" id="3.6.1.9"/>
    </reaction>
</comment>
<dbReference type="Pfam" id="PF02545">
    <property type="entry name" value="Maf"/>
    <property type="match status" value="1"/>
</dbReference>
<feature type="active site" description="Proton acceptor" evidence="3">
    <location>
        <position position="76"/>
    </location>
</feature>
<protein>
    <recommendedName>
        <fullName evidence="3">dTTP/UTP pyrophosphatase</fullName>
        <shortName evidence="3">dTTPase/UTPase</shortName>
        <ecNumber evidence="3">3.6.1.9</ecNumber>
    </recommendedName>
    <alternativeName>
        <fullName evidence="3">Nucleoside triphosphate pyrophosphatase</fullName>
    </alternativeName>
    <alternativeName>
        <fullName evidence="3">Nucleotide pyrophosphatase</fullName>
        <shortName evidence="3">Nucleotide PPase</shortName>
    </alternativeName>
</protein>
<comment type="similarity">
    <text evidence="3">Belongs to the Maf family. YhdE subfamily.</text>
</comment>
<comment type="caution">
    <text evidence="4">The sequence shown here is derived from an EMBL/GenBank/DDBJ whole genome shotgun (WGS) entry which is preliminary data.</text>
</comment>
<organism evidence="4 5">
    <name type="scientific">[Lactobacillus] rogosae</name>
    <dbReference type="NCBI Taxonomy" id="706562"/>
    <lineage>
        <taxon>Bacteria</taxon>
        <taxon>Bacillati</taxon>
        <taxon>Bacillota</taxon>
        <taxon>Clostridia</taxon>
        <taxon>Lachnospirales</taxon>
        <taxon>Lachnospiraceae</taxon>
        <taxon>Lachnospira</taxon>
    </lineage>
</organism>
<comment type="cofactor">
    <cofactor evidence="1 3">
        <name>a divalent metal cation</name>
        <dbReference type="ChEBI" id="CHEBI:60240"/>
    </cofactor>
</comment>